<reference evidence="2" key="1">
    <citation type="submission" date="2023-07" db="EMBL/GenBank/DDBJ databases">
        <title>Structural and functional analysis of rice phyllospheric bacteria for their antimicrobial properties and defense elicitation against blast disease.</title>
        <authorList>
            <person name="Sahu K.P."/>
            <person name="Asharani P."/>
            <person name="Kumar M."/>
            <person name="Reddy B."/>
            <person name="Kumar A."/>
        </authorList>
    </citation>
    <scope>NUCLEOTIDE SEQUENCE [LARGE SCALE GENOMIC DNA]</scope>
    <source>
        <strain evidence="2">OsEp_Plm_30P10</strain>
    </source>
</reference>
<protein>
    <submittedName>
        <fullName evidence="1">Uncharacterized protein</fullName>
    </submittedName>
</protein>
<evidence type="ECO:0000313" key="1">
    <source>
        <dbReference type="EMBL" id="MDZ7280048.1"/>
    </source>
</evidence>
<proteinExistence type="predicted"/>
<comment type="caution">
    <text evidence="1">The sequence shown here is derived from an EMBL/GenBank/DDBJ whole genome shotgun (WGS) entry which is preliminary data.</text>
</comment>
<organism evidence="1 2">
    <name type="scientific">Pantoea eucrina</name>
    <dbReference type="NCBI Taxonomy" id="472693"/>
    <lineage>
        <taxon>Bacteria</taxon>
        <taxon>Pseudomonadati</taxon>
        <taxon>Pseudomonadota</taxon>
        <taxon>Gammaproteobacteria</taxon>
        <taxon>Enterobacterales</taxon>
        <taxon>Erwiniaceae</taxon>
        <taxon>Pantoea</taxon>
    </lineage>
</organism>
<dbReference type="Proteomes" id="UP001288620">
    <property type="component" value="Unassembled WGS sequence"/>
</dbReference>
<gene>
    <name evidence="1" type="ORF">N4G40_17495</name>
</gene>
<accession>A0ABU5LJD2</accession>
<name>A0ABU5LJD2_9GAMM</name>
<evidence type="ECO:0000313" key="2">
    <source>
        <dbReference type="Proteomes" id="UP001288620"/>
    </source>
</evidence>
<dbReference type="EMBL" id="JAOBTT010000002">
    <property type="protein sequence ID" value="MDZ7280048.1"/>
    <property type="molecule type" value="Genomic_DNA"/>
</dbReference>
<keyword evidence="2" id="KW-1185">Reference proteome</keyword>
<sequence>MIAQGIENVANTRRSFGTDCLDTIVDQAGLDFSVIPALNEMSVQYQSLYLGLPEAFIVDDAPPTVASFSS</sequence>